<protein>
    <submittedName>
        <fullName evidence="1">Uncharacterized protein</fullName>
    </submittedName>
</protein>
<name>A0A5N3VQR0_MUNMU</name>
<keyword evidence="2" id="KW-1185">Reference proteome</keyword>
<dbReference type="PANTHER" id="PTHR15208">
    <property type="entry name" value="RECEPTOR-BINDING CANCER ANTIGEN EXPRESSED ON SISO CELLS CANCER ASSOCIATED SURFACE ANTIGEN RCAS1 ESTROGEN RECEPTOR-BINDING FRAGMENT- ASSOCIATED GENE 9 PROTEIN"/>
    <property type="match status" value="1"/>
</dbReference>
<dbReference type="InterPro" id="IPR017025">
    <property type="entry name" value="Cancer-assoc_antigen_RCAS1"/>
</dbReference>
<reference evidence="1 2" key="1">
    <citation type="submission" date="2019-06" db="EMBL/GenBank/DDBJ databases">
        <title>Discovery of a novel chromosome fission-fusion reversal in muntjac.</title>
        <authorList>
            <person name="Mudd A.B."/>
            <person name="Bredeson J.V."/>
            <person name="Baum R."/>
            <person name="Hockemeyer D."/>
            <person name="Rokhsar D.S."/>
        </authorList>
    </citation>
    <scope>NUCLEOTIDE SEQUENCE [LARGE SCALE GENOMIC DNA]</scope>
    <source>
        <strain evidence="1">UTSW_UCB_Mm</strain>
        <tissue evidence="1">Fibroblast cell line</tissue>
    </source>
</reference>
<dbReference type="Proteomes" id="UP000326458">
    <property type="component" value="Unassembled WGS sequence"/>
</dbReference>
<dbReference type="GO" id="GO:0030141">
    <property type="term" value="C:secretory granule"/>
    <property type="evidence" value="ECO:0007669"/>
    <property type="project" value="TreeGrafter"/>
</dbReference>
<proteinExistence type="predicted"/>
<accession>A0A5N3VQR0</accession>
<organism evidence="1 2">
    <name type="scientific">Muntiacus muntjak</name>
    <name type="common">Barking deer</name>
    <name type="synonym">Indian muntjac</name>
    <dbReference type="NCBI Taxonomy" id="9888"/>
    <lineage>
        <taxon>Eukaryota</taxon>
        <taxon>Metazoa</taxon>
        <taxon>Chordata</taxon>
        <taxon>Craniata</taxon>
        <taxon>Vertebrata</taxon>
        <taxon>Euteleostomi</taxon>
        <taxon>Mammalia</taxon>
        <taxon>Eutheria</taxon>
        <taxon>Laurasiatheria</taxon>
        <taxon>Artiodactyla</taxon>
        <taxon>Ruminantia</taxon>
        <taxon>Pecora</taxon>
        <taxon>Cervidae</taxon>
        <taxon>Muntiacinae</taxon>
        <taxon>Muntiacus</taxon>
    </lineage>
</organism>
<comment type="caution">
    <text evidence="1">The sequence shown here is derived from an EMBL/GenBank/DDBJ whole genome shotgun (WGS) entry which is preliminary data.</text>
</comment>
<dbReference type="PIRSF" id="PIRSF034247">
    <property type="entry name" value="RCAS1"/>
    <property type="match status" value="1"/>
</dbReference>
<dbReference type="PANTHER" id="PTHR15208:SF2">
    <property type="entry name" value="RECEPTOR-BINDING CANCER ANTIGEN EXPRESSED ON SISO CELLS"/>
    <property type="match status" value="1"/>
</dbReference>
<sequence>SDRGQKLRGDQITLPTRFWDEDAPTGVKTEGGNGNVTTQQKALELDSDYFKDMTSTKRKTQEIIKKTELLDFGIPGGSTGFSDRLVATHHMPFNHQSPELGRNGTGSTVV</sequence>
<gene>
    <name evidence="1" type="ORF">FD754_016319</name>
</gene>
<dbReference type="AlphaFoldDB" id="A0A5N3VQR0"/>
<evidence type="ECO:0000313" key="2">
    <source>
        <dbReference type="Proteomes" id="UP000326458"/>
    </source>
</evidence>
<evidence type="ECO:0000313" key="1">
    <source>
        <dbReference type="EMBL" id="KAB0351462.1"/>
    </source>
</evidence>
<feature type="non-terminal residue" evidence="1">
    <location>
        <position position="1"/>
    </location>
</feature>
<dbReference type="EMBL" id="VCEA01000002">
    <property type="protein sequence ID" value="KAB0351462.1"/>
    <property type="molecule type" value="Genomic_DNA"/>
</dbReference>